<dbReference type="AlphaFoldDB" id="A0A9P9Z8N6"/>
<dbReference type="Pfam" id="PF09339">
    <property type="entry name" value="HTH_IclR"/>
    <property type="match status" value="1"/>
</dbReference>
<keyword evidence="2" id="KW-0238">DNA-binding</keyword>
<dbReference type="Gene3D" id="3.30.450.40">
    <property type="match status" value="1"/>
</dbReference>
<protein>
    <recommendedName>
        <fullName evidence="5">IclR-ED domain-containing protein</fullName>
    </recommendedName>
</protein>
<evidence type="ECO:0000256" key="3">
    <source>
        <dbReference type="ARBA" id="ARBA00023163"/>
    </source>
</evidence>
<dbReference type="GO" id="GO:0045892">
    <property type="term" value="P:negative regulation of DNA-templated transcription"/>
    <property type="evidence" value="ECO:0007669"/>
    <property type="project" value="TreeGrafter"/>
</dbReference>
<reference evidence="6" key="1">
    <citation type="journal article" date="2022" name="Cell">
        <title>Repeat-based holocentromeres influence genome architecture and karyotype evolution.</title>
        <authorList>
            <person name="Hofstatter P.G."/>
            <person name="Thangavel G."/>
            <person name="Lux T."/>
            <person name="Neumann P."/>
            <person name="Vondrak T."/>
            <person name="Novak P."/>
            <person name="Zhang M."/>
            <person name="Costa L."/>
            <person name="Castellani M."/>
            <person name="Scott A."/>
            <person name="Toegelov H."/>
            <person name="Fuchs J."/>
            <person name="Mata-Sucre Y."/>
            <person name="Dias Y."/>
            <person name="Vanzela A.L.L."/>
            <person name="Huettel B."/>
            <person name="Almeida C.C.S."/>
            <person name="Simkova H."/>
            <person name="Souza G."/>
            <person name="Pedrosa-Harand A."/>
            <person name="Macas J."/>
            <person name="Mayer K.F.X."/>
            <person name="Houben A."/>
            <person name="Marques A."/>
        </authorList>
    </citation>
    <scope>NUCLEOTIDE SEQUENCE</scope>
    <source>
        <strain evidence="6">RhyBre1mFocal</strain>
    </source>
</reference>
<evidence type="ECO:0000256" key="1">
    <source>
        <dbReference type="ARBA" id="ARBA00023015"/>
    </source>
</evidence>
<dbReference type="SUPFAM" id="SSF55781">
    <property type="entry name" value="GAF domain-like"/>
    <property type="match status" value="1"/>
</dbReference>
<dbReference type="InterPro" id="IPR014757">
    <property type="entry name" value="Tscrpt_reg_IclR_C"/>
</dbReference>
<keyword evidence="7" id="KW-1185">Reference proteome</keyword>
<dbReference type="Gene3D" id="1.10.10.10">
    <property type="entry name" value="Winged helix-like DNA-binding domain superfamily/Winged helix DNA-binding domain"/>
    <property type="match status" value="1"/>
</dbReference>
<name>A0A9P9Z8N6_9POAL</name>
<evidence type="ECO:0000259" key="5">
    <source>
        <dbReference type="PROSITE" id="PS51078"/>
    </source>
</evidence>
<proteinExistence type="predicted"/>
<dbReference type="EMBL" id="JAMQYH010000138">
    <property type="protein sequence ID" value="KAJ1683667.1"/>
    <property type="molecule type" value="Genomic_DNA"/>
</dbReference>
<dbReference type="PANTHER" id="PTHR30136:SF24">
    <property type="entry name" value="HTH-TYPE TRANSCRIPTIONAL REPRESSOR ALLR"/>
    <property type="match status" value="1"/>
</dbReference>
<dbReference type="InterPro" id="IPR005471">
    <property type="entry name" value="Tscrpt_reg_IclR_N"/>
</dbReference>
<feature type="region of interest" description="Disordered" evidence="4">
    <location>
        <begin position="60"/>
        <end position="80"/>
    </location>
</feature>
<dbReference type="InterPro" id="IPR029016">
    <property type="entry name" value="GAF-like_dom_sf"/>
</dbReference>
<dbReference type="PANTHER" id="PTHR30136">
    <property type="entry name" value="HELIX-TURN-HELIX TRANSCRIPTIONAL REGULATOR, ICLR FAMILY"/>
    <property type="match status" value="1"/>
</dbReference>
<dbReference type="GO" id="GO:0003677">
    <property type="term" value="F:DNA binding"/>
    <property type="evidence" value="ECO:0007669"/>
    <property type="project" value="UniProtKB-KW"/>
</dbReference>
<feature type="domain" description="IclR-ED" evidence="5">
    <location>
        <begin position="142"/>
        <end position="320"/>
    </location>
</feature>
<accession>A0A9P9Z8N6</accession>
<dbReference type="InterPro" id="IPR036390">
    <property type="entry name" value="WH_DNA-bd_sf"/>
</dbReference>
<dbReference type="Pfam" id="PF01614">
    <property type="entry name" value="IclR_C"/>
    <property type="match status" value="1"/>
</dbReference>
<dbReference type="InterPro" id="IPR050707">
    <property type="entry name" value="HTH_MetabolicPath_Reg"/>
</dbReference>
<keyword evidence="3" id="KW-0804">Transcription</keyword>
<organism evidence="6 7">
    <name type="scientific">Rhynchospora breviuscula</name>
    <dbReference type="NCBI Taxonomy" id="2022672"/>
    <lineage>
        <taxon>Eukaryota</taxon>
        <taxon>Viridiplantae</taxon>
        <taxon>Streptophyta</taxon>
        <taxon>Embryophyta</taxon>
        <taxon>Tracheophyta</taxon>
        <taxon>Spermatophyta</taxon>
        <taxon>Magnoliopsida</taxon>
        <taxon>Liliopsida</taxon>
        <taxon>Poales</taxon>
        <taxon>Cyperaceae</taxon>
        <taxon>Cyperoideae</taxon>
        <taxon>Rhynchosporeae</taxon>
        <taxon>Rhynchospora</taxon>
    </lineage>
</organism>
<keyword evidence="1" id="KW-0805">Transcription regulation</keyword>
<dbReference type="PROSITE" id="PS51078">
    <property type="entry name" value="ICLR_ED"/>
    <property type="match status" value="1"/>
</dbReference>
<evidence type="ECO:0000256" key="4">
    <source>
        <dbReference type="SAM" id="MobiDB-lite"/>
    </source>
</evidence>
<dbReference type="InterPro" id="IPR036388">
    <property type="entry name" value="WH-like_DNA-bd_sf"/>
</dbReference>
<dbReference type="SMART" id="SM00346">
    <property type="entry name" value="HTH_ICLR"/>
    <property type="match status" value="1"/>
</dbReference>
<comment type="caution">
    <text evidence="6">The sequence shown here is derived from an EMBL/GenBank/DDBJ whole genome shotgun (WGS) entry which is preliminary data.</text>
</comment>
<sequence>MSLCEAWSGAASRVSGAAAFAVLIGLLRRGTGRDARDPGRAASASIRWCGMSAAAGRSIPFNESRTPPGAQWSVANSPSGDSMTDRLVRVLETFTPTRTVQTTAQIGRRAHLPSSTAHRIVGELVEAGLLERDESGVRIGMRLWELATRSSHALRLRQAALPFMERIQARVREHTQLAILEQDEALFLERLSAPESGSNVTRIAGRLPLHASSSGLVLLAYADAELRERVLATRLEPVTPATIVDPSALRRKLAEVRTLGHAVAPGYVEDVSTGLAVPLRDETSTVIAALSVVLPRDAETEFALVELHRAARDIERALGYRR</sequence>
<evidence type="ECO:0000313" key="7">
    <source>
        <dbReference type="Proteomes" id="UP001151287"/>
    </source>
</evidence>
<dbReference type="Proteomes" id="UP001151287">
    <property type="component" value="Unassembled WGS sequence"/>
</dbReference>
<dbReference type="OrthoDB" id="10575399at2759"/>
<evidence type="ECO:0000313" key="6">
    <source>
        <dbReference type="EMBL" id="KAJ1683667.1"/>
    </source>
</evidence>
<gene>
    <name evidence="6" type="ORF">LUZ63_021105</name>
</gene>
<evidence type="ECO:0000256" key="2">
    <source>
        <dbReference type="ARBA" id="ARBA00023125"/>
    </source>
</evidence>
<dbReference type="SUPFAM" id="SSF46785">
    <property type="entry name" value="Winged helix' DNA-binding domain"/>
    <property type="match status" value="1"/>
</dbReference>
<dbReference type="GO" id="GO:0003700">
    <property type="term" value="F:DNA-binding transcription factor activity"/>
    <property type="evidence" value="ECO:0007669"/>
    <property type="project" value="TreeGrafter"/>
</dbReference>